<reference evidence="1" key="1">
    <citation type="submission" date="2022-04" db="EMBL/GenBank/DDBJ databases">
        <title>Genome of the entomopathogenic fungus Entomophthora muscae.</title>
        <authorList>
            <person name="Elya C."/>
            <person name="Lovett B.R."/>
            <person name="Lee E."/>
            <person name="Macias A.M."/>
            <person name="Hajek A.E."/>
            <person name="De Bivort B.L."/>
            <person name="Kasson M.T."/>
            <person name="De Fine Licht H.H."/>
            <person name="Stajich J.E."/>
        </authorList>
    </citation>
    <scope>NUCLEOTIDE SEQUENCE</scope>
    <source>
        <strain evidence="1">Berkeley</strain>
    </source>
</reference>
<evidence type="ECO:0000313" key="2">
    <source>
        <dbReference type="Proteomes" id="UP001165960"/>
    </source>
</evidence>
<keyword evidence="2" id="KW-1185">Reference proteome</keyword>
<dbReference type="Proteomes" id="UP001165960">
    <property type="component" value="Unassembled WGS sequence"/>
</dbReference>
<proteinExistence type="predicted"/>
<name>A0ACC2RJ94_9FUNG</name>
<dbReference type="EMBL" id="QTSX02007173">
    <property type="protein sequence ID" value="KAJ9050120.1"/>
    <property type="molecule type" value="Genomic_DNA"/>
</dbReference>
<comment type="caution">
    <text evidence="1">The sequence shown here is derived from an EMBL/GenBank/DDBJ whole genome shotgun (WGS) entry which is preliminary data.</text>
</comment>
<sequence length="601" mass="66513">MEEKYALGIDLGTTNSCCGVYKDGQVKMIPNRHGSILTPSWVAFSDEEGHLVGEDAVEQAVWNLSNSIFHVKRFMGRKFSDNEVQESIRRVPFDVVGDSGDIKIRVKDHKVNRDLEPEEISAMILSSLKADAEEFLGTKITNTVITVPAYFNNAQRQATKDAGTIAGLNVVKLLNEPTAAALAYSVEKKKTGKQFVLVFDIGGGTFDVAILLISDGEFKVCAVAGDCSLGGADFDQRLFDYCKDKFCEEKNSDFSHDKRAVARLREMCEKAKKKLSTVQRANIAIDSFFDDEDLNIPVSQLKIEELCKDLFEKTKDGMDSVIADASISKFEIGSVLMVGGSTRIPYIRRMVTKYFEKKPTHTLNPDEAVAQGAAIEAWRLTSTCDKTGGILLMDVTPLSLGTDIVGDEMTILIPKNTPIPACFSAVFNNYVDFQTSMEFKVFEGERLQAHANHLLGQFILNDIAPQPKGKSCVKATFEIDANGILDVTAADLNSGNYSSITINDLGKKLSKEEIQKMIAEGEKHRAFDQAFKNQREARGMFQDYLDSLNAIAKSTNVSPTKKAVALVSYKVGKDWLQSNMEASQLVILERLERLKNSTRFT</sequence>
<gene>
    <name evidence="1" type="primary">SSA2_7</name>
    <name evidence="1" type="ORF">DSO57_1017458</name>
</gene>
<protein>
    <submittedName>
        <fullName evidence="1">Hsp70 chaperone</fullName>
    </submittedName>
</protein>
<organism evidence="1 2">
    <name type="scientific">Entomophthora muscae</name>
    <dbReference type="NCBI Taxonomy" id="34485"/>
    <lineage>
        <taxon>Eukaryota</taxon>
        <taxon>Fungi</taxon>
        <taxon>Fungi incertae sedis</taxon>
        <taxon>Zoopagomycota</taxon>
        <taxon>Entomophthoromycotina</taxon>
        <taxon>Entomophthoromycetes</taxon>
        <taxon>Entomophthorales</taxon>
        <taxon>Entomophthoraceae</taxon>
        <taxon>Entomophthora</taxon>
    </lineage>
</organism>
<accession>A0ACC2RJ94</accession>
<evidence type="ECO:0000313" key="1">
    <source>
        <dbReference type="EMBL" id="KAJ9050120.1"/>
    </source>
</evidence>